<dbReference type="InterPro" id="IPR020617">
    <property type="entry name" value="Thiolase_C"/>
</dbReference>
<evidence type="ECO:0000256" key="5">
    <source>
        <dbReference type="RuleBase" id="RU003557"/>
    </source>
</evidence>
<feature type="domain" description="Thiolase N-terminal" evidence="6">
    <location>
        <begin position="5"/>
        <end position="262"/>
    </location>
</feature>
<dbReference type="PANTHER" id="PTHR18919">
    <property type="entry name" value="ACETYL-COA C-ACYLTRANSFERASE"/>
    <property type="match status" value="1"/>
</dbReference>
<evidence type="ECO:0000256" key="1">
    <source>
        <dbReference type="ARBA" id="ARBA00010982"/>
    </source>
</evidence>
<dbReference type="InterPro" id="IPR016039">
    <property type="entry name" value="Thiolase-like"/>
</dbReference>
<feature type="active site" description="Proton acceptor" evidence="4">
    <location>
        <position position="379"/>
    </location>
</feature>
<gene>
    <name evidence="8" type="ORF">DY262_09085</name>
</gene>
<keyword evidence="3 5" id="KW-0012">Acyltransferase</keyword>
<protein>
    <submittedName>
        <fullName evidence="8">Acetyl-CoA C-acyltransferase</fullName>
        <ecNumber evidence="8">2.3.1.16</ecNumber>
    </submittedName>
</protein>
<dbReference type="GO" id="GO:0044281">
    <property type="term" value="P:small molecule metabolic process"/>
    <property type="evidence" value="ECO:0007669"/>
    <property type="project" value="UniProtKB-ARBA"/>
</dbReference>
<dbReference type="EMBL" id="QVLS01000005">
    <property type="protein sequence ID" value="RFP79134.1"/>
    <property type="molecule type" value="Genomic_DNA"/>
</dbReference>
<dbReference type="EC" id="2.3.1.16" evidence="8"/>
<evidence type="ECO:0000256" key="2">
    <source>
        <dbReference type="ARBA" id="ARBA00022679"/>
    </source>
</evidence>
<dbReference type="GO" id="GO:0003988">
    <property type="term" value="F:acetyl-CoA C-acyltransferase activity"/>
    <property type="evidence" value="ECO:0007669"/>
    <property type="project" value="UniProtKB-EC"/>
</dbReference>
<dbReference type="NCBIfam" id="TIGR01930">
    <property type="entry name" value="AcCoA-C-Actrans"/>
    <property type="match status" value="1"/>
</dbReference>
<comment type="similarity">
    <text evidence="1 5">Belongs to the thiolase-like superfamily. Thiolase family.</text>
</comment>
<reference evidence="8 9" key="1">
    <citation type="submission" date="2018-08" db="EMBL/GenBank/DDBJ databases">
        <title>Hydrogenophaga sp. LA-38 isolated from sludge.</title>
        <authorList>
            <person name="Im W.-T."/>
        </authorList>
    </citation>
    <scope>NUCLEOTIDE SEQUENCE [LARGE SCALE GENOMIC DNA]</scope>
    <source>
        <strain evidence="8 9">LA-38</strain>
    </source>
</reference>
<dbReference type="InterPro" id="IPR020610">
    <property type="entry name" value="Thiolase_AS"/>
</dbReference>
<dbReference type="PANTHER" id="PTHR18919:SF138">
    <property type="entry name" value="ACETYL-COA C-ACETYLTRANSFERASE"/>
    <property type="match status" value="1"/>
</dbReference>
<organism evidence="8 9">
    <name type="scientific">Hydrogenophaga borbori</name>
    <dbReference type="NCBI Taxonomy" id="2294117"/>
    <lineage>
        <taxon>Bacteria</taxon>
        <taxon>Pseudomonadati</taxon>
        <taxon>Pseudomonadota</taxon>
        <taxon>Betaproteobacteria</taxon>
        <taxon>Burkholderiales</taxon>
        <taxon>Comamonadaceae</taxon>
        <taxon>Hydrogenophaga</taxon>
    </lineage>
</organism>
<evidence type="ECO:0000313" key="8">
    <source>
        <dbReference type="EMBL" id="RFP79134.1"/>
    </source>
</evidence>
<keyword evidence="9" id="KW-1185">Reference proteome</keyword>
<dbReference type="AlphaFoldDB" id="A0A372EJN9"/>
<dbReference type="CDD" id="cd00751">
    <property type="entry name" value="thiolase"/>
    <property type="match status" value="1"/>
</dbReference>
<evidence type="ECO:0000259" key="6">
    <source>
        <dbReference type="Pfam" id="PF00108"/>
    </source>
</evidence>
<dbReference type="Pfam" id="PF02803">
    <property type="entry name" value="Thiolase_C"/>
    <property type="match status" value="1"/>
</dbReference>
<proteinExistence type="inferred from homology"/>
<dbReference type="InterPro" id="IPR002155">
    <property type="entry name" value="Thiolase"/>
</dbReference>
<feature type="active site" description="Acyl-thioester intermediate" evidence="4">
    <location>
        <position position="89"/>
    </location>
</feature>
<evidence type="ECO:0000256" key="3">
    <source>
        <dbReference type="ARBA" id="ARBA00023315"/>
    </source>
</evidence>
<accession>A0A372EJN9</accession>
<dbReference type="InterPro" id="IPR020616">
    <property type="entry name" value="Thiolase_N"/>
</dbReference>
<feature type="active site" description="Proton acceptor" evidence="4">
    <location>
        <position position="349"/>
    </location>
</feature>
<dbReference type="SUPFAM" id="SSF53901">
    <property type="entry name" value="Thiolase-like"/>
    <property type="match status" value="2"/>
</dbReference>
<feature type="domain" description="Thiolase C-terminal" evidence="7">
    <location>
        <begin position="271"/>
        <end position="391"/>
    </location>
</feature>
<sequence>MSDPIVILGAARTPMGAFQGDFSPLAAHDLGGVAIKAAIERSGVDPKGVDEVLFGNCLMAGQGQAPARQAALKGGLPLSTGAVTLSKMCGSGMKATMLAHDMLMAGSAQLMVSGGMESMTNAPYLMLKGRGGYRMGHDRIFDHMMLDGLEDAYEPGRSMGTFGEDCAAKYAFTREQQDAFATASVSRAKAATESGAFAKEIAAVTVKDRSGERVVSIDEGPGKIKLDKIPALKPAFKKDGTITAASSSSINDGAAALVLAKASTAQRLGAKPIARIVGHATHAQEPNWFTTAPVYATQKLLAATGWKVGDVDLWEVNEAFAVVPMALMAELKVSHDKLNVNGGACALGHPIGASGARILVTLIHALQARGGKRGVATLCIGGGEATAMAIELI</sequence>
<comment type="caution">
    <text evidence="8">The sequence shown here is derived from an EMBL/GenBank/DDBJ whole genome shotgun (WGS) entry which is preliminary data.</text>
</comment>
<dbReference type="Pfam" id="PF00108">
    <property type="entry name" value="Thiolase_N"/>
    <property type="match status" value="1"/>
</dbReference>
<evidence type="ECO:0000259" key="7">
    <source>
        <dbReference type="Pfam" id="PF02803"/>
    </source>
</evidence>
<dbReference type="RefSeq" id="WP_116958608.1">
    <property type="nucleotide sequence ID" value="NZ_QVLS01000005.1"/>
</dbReference>
<dbReference type="Gene3D" id="3.40.47.10">
    <property type="match status" value="2"/>
</dbReference>
<keyword evidence="2 5" id="KW-0808">Transferase</keyword>
<dbReference type="Proteomes" id="UP000261931">
    <property type="component" value="Unassembled WGS sequence"/>
</dbReference>
<name>A0A372EJN9_9BURK</name>
<evidence type="ECO:0000256" key="4">
    <source>
        <dbReference type="PIRSR" id="PIRSR000429-1"/>
    </source>
</evidence>
<dbReference type="PIRSF" id="PIRSF000429">
    <property type="entry name" value="Ac-CoA_Ac_transf"/>
    <property type="match status" value="1"/>
</dbReference>
<dbReference type="PROSITE" id="PS00099">
    <property type="entry name" value="THIOLASE_3"/>
    <property type="match status" value="1"/>
</dbReference>
<evidence type="ECO:0000313" key="9">
    <source>
        <dbReference type="Proteomes" id="UP000261931"/>
    </source>
</evidence>
<dbReference type="FunFam" id="3.40.47.10:FF:000010">
    <property type="entry name" value="Acetyl-CoA acetyltransferase (Thiolase)"/>
    <property type="match status" value="1"/>
</dbReference>